<gene>
    <name evidence="2" type="ORF">ACFPRH_03205</name>
</gene>
<feature type="region of interest" description="Disordered" evidence="1">
    <location>
        <begin position="1"/>
        <end position="22"/>
    </location>
</feature>
<dbReference type="Proteomes" id="UP001596160">
    <property type="component" value="Unassembled WGS sequence"/>
</dbReference>
<proteinExistence type="predicted"/>
<sequence length="696" mass="74805">MTEAEVREGAAVEAGPLGERTPQERIERLQALLAGRPRSTRTLAALRSPAAPGTSGAPGLANLLLGVALHGADRLRVKQPPTDLEMLLMRVLDKAVPMAEVTQWGGAYRGTVQSTDPGSLVVPQLIASRPVSSGFAMADLAAVFPQLAAEAAAAPNVSLPSAEDFARGAEEEPAFLEAMGKSGFGVSGVARYRDPAAAATAEAAGTAGWRVRMEMDRFYVHKAMGDQGGGKPEVYFTSSASAGGGGRTFISEEFGAVKKGQTRHFDANNRVFVDEQASDAGTLITSIQVWEADQSNAAWYKALQEALYTAIETIERALNNPIGALPDPIPLPATVAWEIGKLFVALMDVLRNDDDLDCHRTIVLTRDDMAMAAVRGEITWRFTGGGDHALTCRYTGEHPVYPTGAIELVTRTHGSTPDQAGPWSAPVPLDWKTTNAPRIASYRGVLHAVFTRVGDNATMWSRYDGRAWTTPVRINQTSSAASVALAVHDDKLHCLHISTSGTHGIHHNWYDGTSWSRTNRIRDWVTPYAPSMAVHNGRLYCAHAGSDGRVHVADYRGGTDWNTPETIRNFYPAHGTPALTSTKGTLMVDHRTDDSSLISLVRNSQDSWIAEPNRGWRSAHGPTAHSHGGYGWLAHAGTDGPAVLAWTRESHQGAWGWSNPPHIVSGGSQHSVWTPTVLAAPGLTVHDGRMYAIYHA</sequence>
<evidence type="ECO:0000313" key="2">
    <source>
        <dbReference type="EMBL" id="MFC5150740.1"/>
    </source>
</evidence>
<name>A0ABW0AED3_9ACTN</name>
<accession>A0ABW0AED3</accession>
<dbReference type="SUPFAM" id="SSF89372">
    <property type="entry name" value="Fucose-specific lectin"/>
    <property type="match status" value="1"/>
</dbReference>
<evidence type="ECO:0000313" key="3">
    <source>
        <dbReference type="Proteomes" id="UP001596160"/>
    </source>
</evidence>
<reference evidence="3" key="1">
    <citation type="journal article" date="2019" name="Int. J. Syst. Evol. Microbiol.">
        <title>The Global Catalogue of Microorganisms (GCM) 10K type strain sequencing project: providing services to taxonomists for standard genome sequencing and annotation.</title>
        <authorList>
            <consortium name="The Broad Institute Genomics Platform"/>
            <consortium name="The Broad Institute Genome Sequencing Center for Infectious Disease"/>
            <person name="Wu L."/>
            <person name="Ma J."/>
        </authorList>
    </citation>
    <scope>NUCLEOTIDE SEQUENCE [LARGE SCALE GENOMIC DNA]</scope>
    <source>
        <strain evidence="3">PCU 266</strain>
    </source>
</reference>
<organism evidence="2 3">
    <name type="scientific">Streptomyces amakusaensis</name>
    <dbReference type="NCBI Taxonomy" id="67271"/>
    <lineage>
        <taxon>Bacteria</taxon>
        <taxon>Bacillati</taxon>
        <taxon>Actinomycetota</taxon>
        <taxon>Actinomycetes</taxon>
        <taxon>Kitasatosporales</taxon>
        <taxon>Streptomycetaceae</taxon>
        <taxon>Streptomyces</taxon>
    </lineage>
</organism>
<protein>
    <submittedName>
        <fullName evidence="2">Uncharacterized protein</fullName>
    </submittedName>
</protein>
<keyword evidence="3" id="KW-1185">Reference proteome</keyword>
<dbReference type="RefSeq" id="WP_344477099.1">
    <property type="nucleotide sequence ID" value="NZ_BAAASB010000007.1"/>
</dbReference>
<dbReference type="EMBL" id="JBHSKP010000001">
    <property type="protein sequence ID" value="MFC5150740.1"/>
    <property type="molecule type" value="Genomic_DNA"/>
</dbReference>
<comment type="caution">
    <text evidence="2">The sequence shown here is derived from an EMBL/GenBank/DDBJ whole genome shotgun (WGS) entry which is preliminary data.</text>
</comment>
<evidence type="ECO:0000256" key="1">
    <source>
        <dbReference type="SAM" id="MobiDB-lite"/>
    </source>
</evidence>
<dbReference type="Gene3D" id="2.120.10.70">
    <property type="entry name" value="Fucose-specific lectin"/>
    <property type="match status" value="1"/>
</dbReference>
<feature type="compositionally biased region" description="Basic and acidic residues" evidence="1">
    <location>
        <begin position="1"/>
        <end position="10"/>
    </location>
</feature>